<protein>
    <submittedName>
        <fullName evidence="1">Uncharacterized protein</fullName>
    </submittedName>
</protein>
<evidence type="ECO:0000313" key="1">
    <source>
        <dbReference type="EMBL" id="EJJ08960.1"/>
    </source>
</evidence>
<dbReference type="PATRIC" id="fig|1160718.3.peg.146"/>
<accession>J2K8Z4</accession>
<name>J2K8Z4_9ACTN</name>
<dbReference type="AlphaFoldDB" id="J2K8Z4"/>
<comment type="caution">
    <text evidence="1">The sequence shown here is derived from an EMBL/GenBank/DDBJ whole genome shotgun (WGS) entry which is preliminary data.</text>
</comment>
<sequence length="381" mass="41875">MVMALTVTGIVSLTMTQHLLLPFEQVTTLKGRLASISDFFEDPQVIRILRKHGLRVEAFNAGSRQVATGSLKGLDFVFPSGKPAADRINDARQAAGEYSKNFHPFDSPLVLASFRAYAEALHARQVAWPQRAPGGGQPLYYTLDMDKFLSLTRQRLSWNDLHVDRYGISNDNLVVAQTSDICQSNSADSYLGLVASTQHHNAPPTDTTSARALARGISSLLLSQGSASDSLYTYYIDSNGISQDPIAVLYEHQYLAYQAAYRAAHGTADTERVLLYPRAEMMSQPHFIALNHKADQLGKLLEADPELRRRETQLGYQLVPSGSVDELATYLNGEGIPAPQPSSGEQTVAKMPDWQVLEQMIAAIKQCPKPVSDQDQQKPSG</sequence>
<dbReference type="EMBL" id="AJGV01000005">
    <property type="protein sequence ID" value="EJJ08960.1"/>
    <property type="molecule type" value="Genomic_DNA"/>
</dbReference>
<gene>
    <name evidence="1" type="ORF">SU9_00715</name>
</gene>
<dbReference type="eggNOG" id="COG1613">
    <property type="taxonomic scope" value="Bacteria"/>
</dbReference>
<dbReference type="STRING" id="1160718.SU9_00715"/>
<proteinExistence type="predicted"/>
<dbReference type="HOGENOM" id="CLU_028459_1_0_11"/>
<reference evidence="1" key="1">
    <citation type="journal article" date="2012" name="J. Bacteriol.">
        <title>Genome Sequence of Streptomyces auratus Strain AGR0001, a Phoslactomycin-Producing Actinomycete.</title>
        <authorList>
            <person name="Han X."/>
            <person name="Li M."/>
            <person name="Ding Z."/>
            <person name="Zhao J."/>
            <person name="Ji K."/>
            <person name="Wen M."/>
            <person name="Lu T."/>
        </authorList>
    </citation>
    <scope>NUCLEOTIDE SEQUENCE [LARGE SCALE GENOMIC DNA]</scope>
    <source>
        <strain evidence="1">AGR0001</strain>
    </source>
</reference>
<organism evidence="1">
    <name type="scientific">Streptomyces auratus AGR0001</name>
    <dbReference type="NCBI Taxonomy" id="1160718"/>
    <lineage>
        <taxon>Bacteria</taxon>
        <taxon>Bacillati</taxon>
        <taxon>Actinomycetota</taxon>
        <taxon>Actinomycetes</taxon>
        <taxon>Kitasatosporales</taxon>
        <taxon>Streptomycetaceae</taxon>
        <taxon>Streptomyces</taxon>
    </lineage>
</organism>